<keyword evidence="2" id="KW-1185">Reference proteome</keyword>
<accession>A0A6L7GAR6</accession>
<dbReference type="Pfam" id="PF18856">
    <property type="entry name" value="baeRF_family12"/>
    <property type="match status" value="1"/>
</dbReference>
<proteinExistence type="predicted"/>
<comment type="caution">
    <text evidence="1">The sequence shown here is derived from an EMBL/GenBank/DDBJ whole genome shotgun (WGS) entry which is preliminary data.</text>
</comment>
<gene>
    <name evidence="1" type="ORF">GRI44_00260</name>
</gene>
<dbReference type="AlphaFoldDB" id="A0A6L7GAR6"/>
<dbReference type="InterPro" id="IPR041374">
    <property type="entry name" value="BaeRF_family12"/>
</dbReference>
<organism evidence="1 2">
    <name type="scientific">Allopontixanthobacter confluentis</name>
    <dbReference type="NCBI Taxonomy" id="1849021"/>
    <lineage>
        <taxon>Bacteria</taxon>
        <taxon>Pseudomonadati</taxon>
        <taxon>Pseudomonadota</taxon>
        <taxon>Alphaproteobacteria</taxon>
        <taxon>Sphingomonadales</taxon>
        <taxon>Erythrobacteraceae</taxon>
        <taxon>Allopontixanthobacter</taxon>
    </lineage>
</organism>
<dbReference type="EMBL" id="WTYU01000001">
    <property type="protein sequence ID" value="MXP13202.1"/>
    <property type="molecule type" value="Genomic_DNA"/>
</dbReference>
<protein>
    <submittedName>
        <fullName evidence="1">Host attachment protein</fullName>
    </submittedName>
</protein>
<sequence>MILKHGTTLLVADGSHMMVLQNRGDTVAPDLAVVEHRAIDSEANREILSDAPGVSFSSMGYGHDTHGQTDAHQQREDRFIAEAVSALAKTANGNDGEVIIVAPPTALGVLRAHIKPALKKRVIAEIAKDLTNHPVDEIARLVQEY</sequence>
<name>A0A6L7GAR6_9SPHN</name>
<dbReference type="RefSeq" id="WP_160599328.1">
    <property type="nucleotide sequence ID" value="NZ_WTYU01000001.1"/>
</dbReference>
<reference evidence="1 2" key="1">
    <citation type="submission" date="2019-12" db="EMBL/GenBank/DDBJ databases">
        <title>Genomic-based taxomic classification of the family Erythrobacteraceae.</title>
        <authorList>
            <person name="Xu L."/>
        </authorList>
    </citation>
    <scope>NUCLEOTIDE SEQUENCE [LARGE SCALE GENOMIC DNA]</scope>
    <source>
        <strain evidence="1 2">KCTC 52259</strain>
    </source>
</reference>
<dbReference type="OrthoDB" id="9812459at2"/>
<evidence type="ECO:0000313" key="2">
    <source>
        <dbReference type="Proteomes" id="UP000473531"/>
    </source>
</evidence>
<dbReference type="Proteomes" id="UP000473531">
    <property type="component" value="Unassembled WGS sequence"/>
</dbReference>
<evidence type="ECO:0000313" key="1">
    <source>
        <dbReference type="EMBL" id="MXP13202.1"/>
    </source>
</evidence>